<evidence type="ECO:0000256" key="2">
    <source>
        <dbReference type="ARBA" id="ARBA00012415"/>
    </source>
</evidence>
<proteinExistence type="inferred from homology"/>
<evidence type="ECO:0000256" key="1">
    <source>
        <dbReference type="ARBA" id="ARBA00006890"/>
    </source>
</evidence>
<evidence type="ECO:0000259" key="6">
    <source>
        <dbReference type="Pfam" id="PF00483"/>
    </source>
</evidence>
<dbReference type="PANTHER" id="PTHR43197">
    <property type="entry name" value="UTP--GLUCOSE-1-PHOSPHATE URIDYLYLTRANSFERASE"/>
    <property type="match status" value="1"/>
</dbReference>
<feature type="domain" description="Nucleotidyl transferase" evidence="6">
    <location>
        <begin position="6"/>
        <end position="273"/>
    </location>
</feature>
<comment type="similarity">
    <text evidence="1">Belongs to the UDPGP type 2 family.</text>
</comment>
<dbReference type="Gene3D" id="3.90.550.10">
    <property type="entry name" value="Spore Coat Polysaccharide Biosynthesis Protein SpsA, Chain A"/>
    <property type="match status" value="1"/>
</dbReference>
<evidence type="ECO:0000313" key="7">
    <source>
        <dbReference type="EMBL" id="MCA9379969.1"/>
    </source>
</evidence>
<organism evidence="7 8">
    <name type="scientific">Candidatus Dojkabacteria bacterium</name>
    <dbReference type="NCBI Taxonomy" id="2099670"/>
    <lineage>
        <taxon>Bacteria</taxon>
        <taxon>Candidatus Dojkabacteria</taxon>
    </lineage>
</organism>
<comment type="caution">
    <text evidence="7">The sequence shown here is derived from an EMBL/GenBank/DDBJ whole genome shotgun (WGS) entry which is preliminary data.</text>
</comment>
<dbReference type="InterPro" id="IPR029044">
    <property type="entry name" value="Nucleotide-diphossugar_trans"/>
</dbReference>
<reference evidence="7" key="1">
    <citation type="submission" date="2020-04" db="EMBL/GenBank/DDBJ databases">
        <authorList>
            <person name="Zhang T."/>
        </authorList>
    </citation>
    <scope>NUCLEOTIDE SEQUENCE</scope>
    <source>
        <strain evidence="7">HKST-UBA15</strain>
    </source>
</reference>
<keyword evidence="3 7" id="KW-0808">Transferase</keyword>
<dbReference type="AlphaFoldDB" id="A0A955L0A9"/>
<gene>
    <name evidence="7" type="ORF">KC675_02190</name>
</gene>
<evidence type="ECO:0000256" key="4">
    <source>
        <dbReference type="ARBA" id="ARBA00022695"/>
    </source>
</evidence>
<dbReference type="SUPFAM" id="SSF53448">
    <property type="entry name" value="Nucleotide-diphospho-sugar transferases"/>
    <property type="match status" value="1"/>
</dbReference>
<accession>A0A955L0A9</accession>
<protein>
    <recommendedName>
        <fullName evidence="2">UTP--glucose-1-phosphate uridylyltransferase</fullName>
        <ecNumber evidence="2">2.7.7.9</ecNumber>
    </recommendedName>
</protein>
<dbReference type="GO" id="GO:0003983">
    <property type="term" value="F:UTP:glucose-1-phosphate uridylyltransferase activity"/>
    <property type="evidence" value="ECO:0007669"/>
    <property type="project" value="UniProtKB-EC"/>
</dbReference>
<dbReference type="InterPro" id="IPR005835">
    <property type="entry name" value="NTP_transferase_dom"/>
</dbReference>
<reference evidence="7" key="2">
    <citation type="journal article" date="2021" name="Microbiome">
        <title>Successional dynamics and alternative stable states in a saline activated sludge microbial community over 9 years.</title>
        <authorList>
            <person name="Wang Y."/>
            <person name="Ye J."/>
            <person name="Ju F."/>
            <person name="Liu L."/>
            <person name="Boyd J.A."/>
            <person name="Deng Y."/>
            <person name="Parks D.H."/>
            <person name="Jiang X."/>
            <person name="Yin X."/>
            <person name="Woodcroft B.J."/>
            <person name="Tyson G.W."/>
            <person name="Hugenholtz P."/>
            <person name="Polz M.F."/>
            <person name="Zhang T."/>
        </authorList>
    </citation>
    <scope>NUCLEOTIDE SEQUENCE</scope>
    <source>
        <strain evidence="7">HKST-UBA15</strain>
    </source>
</reference>
<dbReference type="EC" id="2.7.7.9" evidence="2"/>
<evidence type="ECO:0000256" key="3">
    <source>
        <dbReference type="ARBA" id="ARBA00022679"/>
    </source>
</evidence>
<dbReference type="PANTHER" id="PTHR43197:SF1">
    <property type="entry name" value="UTP--GLUCOSE-1-PHOSPHATE URIDYLYLTRANSFERASE"/>
    <property type="match status" value="1"/>
</dbReference>
<sequence>MKVNTAVITAAGFGTRFLPIVKEIPKEMLPIIDKPIIQYVVEECLDAGIEKIIIVVREGNNVINNYFSKSVPEVRDLLASVGKEKRFQEVERLMEYKGIEIITQRTDLPYGNGSPVLSAMPYLEKDRPFAVLFADDLVYTKGRSGIGQLIDYFENSDIDGVISAQSVELNQVNRYGVIKTKEVIDEHHGQVDFIVEKPEPDNAPSTLVTYGRYVLPYRIMDILSEVHTGLDNELWLPDANHQVAQTGKLMYKVIDGEWYTTGDPVNYFEALTNYYLANEDYQQKVKTILEDLK</sequence>
<dbReference type="Proteomes" id="UP000745577">
    <property type="component" value="Unassembled WGS sequence"/>
</dbReference>
<comment type="catalytic activity">
    <reaction evidence="5">
        <text>alpha-D-glucose 1-phosphate + UTP + H(+) = UDP-alpha-D-glucose + diphosphate</text>
        <dbReference type="Rhea" id="RHEA:19889"/>
        <dbReference type="ChEBI" id="CHEBI:15378"/>
        <dbReference type="ChEBI" id="CHEBI:33019"/>
        <dbReference type="ChEBI" id="CHEBI:46398"/>
        <dbReference type="ChEBI" id="CHEBI:58601"/>
        <dbReference type="ChEBI" id="CHEBI:58885"/>
        <dbReference type="EC" id="2.7.7.9"/>
    </reaction>
</comment>
<dbReference type="EMBL" id="JAGQLL010000021">
    <property type="protein sequence ID" value="MCA9379969.1"/>
    <property type="molecule type" value="Genomic_DNA"/>
</dbReference>
<dbReference type="GO" id="GO:0006011">
    <property type="term" value="P:UDP-alpha-D-glucose metabolic process"/>
    <property type="evidence" value="ECO:0007669"/>
    <property type="project" value="InterPro"/>
</dbReference>
<name>A0A955L0A9_9BACT</name>
<dbReference type="InterPro" id="IPR005771">
    <property type="entry name" value="GalU_uridylyltTrfase_bac/arc"/>
</dbReference>
<evidence type="ECO:0000256" key="5">
    <source>
        <dbReference type="ARBA" id="ARBA00048128"/>
    </source>
</evidence>
<evidence type="ECO:0000313" key="8">
    <source>
        <dbReference type="Proteomes" id="UP000745577"/>
    </source>
</evidence>
<dbReference type="Pfam" id="PF00483">
    <property type="entry name" value="NTP_transferase"/>
    <property type="match status" value="1"/>
</dbReference>
<keyword evidence="4" id="KW-0548">Nucleotidyltransferase</keyword>